<proteinExistence type="predicted"/>
<protein>
    <submittedName>
        <fullName evidence="2">Uncharacterized protein</fullName>
    </submittedName>
</protein>
<dbReference type="InterPro" id="IPR055290">
    <property type="entry name" value="At3g26010-like"/>
</dbReference>
<sequence length="521" mass="59497">MASAAPVAAQVRRSGHRGHHQRPPAPEPQEQEAAVAAVSSVQVAQGAVREAAEEEVEVAQQRHTRRLRRELVVLASSFLVHVAEGDKDDDGRDEHTAYGDILLPLDNCAGYTTSKSSVQREPIGDGCWWVKFRRRWKPGRISKKRKKKKRDTERSPFSGLSDDLLVEIISRVPFKATRCCKCVCRRWRDVVSHPDHRKKLPRSTLAGFFYKTGNLCARAMDRHYQSLTGSWCPDIDPSFSFLPKHRLCDVDIDMLDCCNGLLLCRRQKTDYWRATDYVVCNPATEEWVAVPGTDRSREVCDARLGFDPAVSSHFHVLEFAPADDDTHVRPLGIYSSEAGVWTHRSDWECPIDINWYSCSTFFRGVLYLTSYEDKVVAVDMEGSCRVIHIPKSHDSCYAREVYVSQGQLYFVIYSDSELSMWALEDSSTENWTLKHNVSHLQLFGAEESSYGKDYDIIIHPEYKVIFILFTRRIARPISFTKMMSYDMDSRELHSIGDLGYDCKSPYLSYVPLFSHSFADGH</sequence>
<dbReference type="InterPro" id="IPR036047">
    <property type="entry name" value="F-box-like_dom_sf"/>
</dbReference>
<name>M8BRD4_AEGTA</name>
<evidence type="ECO:0000313" key="2">
    <source>
        <dbReference type="EnsemblPlants" id="EMT24559"/>
    </source>
</evidence>
<feature type="region of interest" description="Disordered" evidence="1">
    <location>
        <begin position="1"/>
        <end position="38"/>
    </location>
</feature>
<dbReference type="InterPro" id="IPR017451">
    <property type="entry name" value="F-box-assoc_interact_dom"/>
</dbReference>
<feature type="compositionally biased region" description="Basic residues" evidence="1">
    <location>
        <begin position="13"/>
        <end position="22"/>
    </location>
</feature>
<dbReference type="Pfam" id="PF24750">
    <property type="entry name" value="b-prop_At3g26010-like"/>
    <property type="match status" value="1"/>
</dbReference>
<dbReference type="EnsemblPlants" id="EMT24559">
    <property type="protein sequence ID" value="EMT24559"/>
    <property type="gene ID" value="F775_20990"/>
</dbReference>
<dbReference type="AlphaFoldDB" id="M8BRD4"/>
<dbReference type="SUPFAM" id="SSF81383">
    <property type="entry name" value="F-box domain"/>
    <property type="match status" value="1"/>
</dbReference>
<dbReference type="InterPro" id="IPR001810">
    <property type="entry name" value="F-box_dom"/>
</dbReference>
<accession>M8BRD4</accession>
<evidence type="ECO:0000256" key="1">
    <source>
        <dbReference type="SAM" id="MobiDB-lite"/>
    </source>
</evidence>
<dbReference type="NCBIfam" id="TIGR01640">
    <property type="entry name" value="F_box_assoc_1"/>
    <property type="match status" value="1"/>
</dbReference>
<dbReference type="PANTHER" id="PTHR35546">
    <property type="entry name" value="F-BOX PROTEIN INTERACTION DOMAIN PROTEIN-RELATED"/>
    <property type="match status" value="1"/>
</dbReference>
<dbReference type="InterPro" id="IPR056592">
    <property type="entry name" value="Beta-prop_At3g26010-like"/>
</dbReference>
<reference evidence="2" key="1">
    <citation type="submission" date="2015-06" db="UniProtKB">
        <authorList>
            <consortium name="EnsemblPlants"/>
        </authorList>
    </citation>
    <scope>IDENTIFICATION</scope>
</reference>
<dbReference type="SMART" id="SM00256">
    <property type="entry name" value="FBOX"/>
    <property type="match status" value="1"/>
</dbReference>
<dbReference type="Gene3D" id="1.20.1280.50">
    <property type="match status" value="1"/>
</dbReference>
<dbReference type="Pfam" id="PF00646">
    <property type="entry name" value="F-box"/>
    <property type="match status" value="1"/>
</dbReference>
<dbReference type="PANTHER" id="PTHR35546:SF105">
    <property type="entry name" value="OS05G0139200 PROTEIN"/>
    <property type="match status" value="1"/>
</dbReference>
<organism evidence="2">
    <name type="scientific">Aegilops tauschii</name>
    <name type="common">Tausch's goatgrass</name>
    <name type="synonym">Aegilops squarrosa</name>
    <dbReference type="NCBI Taxonomy" id="37682"/>
    <lineage>
        <taxon>Eukaryota</taxon>
        <taxon>Viridiplantae</taxon>
        <taxon>Streptophyta</taxon>
        <taxon>Embryophyta</taxon>
        <taxon>Tracheophyta</taxon>
        <taxon>Spermatophyta</taxon>
        <taxon>Magnoliopsida</taxon>
        <taxon>Liliopsida</taxon>
        <taxon>Poales</taxon>
        <taxon>Poaceae</taxon>
        <taxon>BOP clade</taxon>
        <taxon>Pooideae</taxon>
        <taxon>Triticodae</taxon>
        <taxon>Triticeae</taxon>
        <taxon>Triticinae</taxon>
        <taxon>Aegilops</taxon>
    </lineage>
</organism>
<dbReference type="ExpressionAtlas" id="M8BRD4">
    <property type="expression patterns" value="baseline"/>
</dbReference>